<sequence>MDLRLTVDLPHDIDRMSTLRHVLDGALAGLGVAEQTRTDIGLIVTETWANVIGHVRVGVAFQVRATVDEMQCVIEVTNPGEPITETLSNVMSSGHSLRVIRSLADDVSVDSDGLLVKVTKLL</sequence>
<dbReference type="Proteomes" id="UP001143480">
    <property type="component" value="Unassembled WGS sequence"/>
</dbReference>
<organism evidence="3 4">
    <name type="scientific">Dactylosporangium matsuzakiense</name>
    <dbReference type="NCBI Taxonomy" id="53360"/>
    <lineage>
        <taxon>Bacteria</taxon>
        <taxon>Bacillati</taxon>
        <taxon>Actinomycetota</taxon>
        <taxon>Actinomycetes</taxon>
        <taxon>Micromonosporales</taxon>
        <taxon>Micromonosporaceae</taxon>
        <taxon>Dactylosporangium</taxon>
    </lineage>
</organism>
<dbReference type="EMBL" id="BSFP01000002">
    <property type="protein sequence ID" value="GLK98631.1"/>
    <property type="molecule type" value="Genomic_DNA"/>
</dbReference>
<evidence type="ECO:0000313" key="4">
    <source>
        <dbReference type="Proteomes" id="UP001143480"/>
    </source>
</evidence>
<keyword evidence="1" id="KW-0418">Kinase</keyword>
<protein>
    <recommendedName>
        <fullName evidence="2">Histidine kinase/HSP90-like ATPase domain-containing protein</fullName>
    </recommendedName>
</protein>
<evidence type="ECO:0000256" key="1">
    <source>
        <dbReference type="ARBA" id="ARBA00022527"/>
    </source>
</evidence>
<dbReference type="Gene3D" id="3.30.565.10">
    <property type="entry name" value="Histidine kinase-like ATPase, C-terminal domain"/>
    <property type="match status" value="1"/>
</dbReference>
<evidence type="ECO:0000313" key="3">
    <source>
        <dbReference type="EMBL" id="GLK98631.1"/>
    </source>
</evidence>
<evidence type="ECO:0000259" key="2">
    <source>
        <dbReference type="Pfam" id="PF13581"/>
    </source>
</evidence>
<comment type="caution">
    <text evidence="3">The sequence shown here is derived from an EMBL/GenBank/DDBJ whole genome shotgun (WGS) entry which is preliminary data.</text>
</comment>
<dbReference type="AlphaFoldDB" id="A0A9W6NJF5"/>
<reference evidence="3" key="1">
    <citation type="journal article" date="2014" name="Int. J. Syst. Evol. Microbiol.">
        <title>Complete genome sequence of Corynebacterium casei LMG S-19264T (=DSM 44701T), isolated from a smear-ripened cheese.</title>
        <authorList>
            <consortium name="US DOE Joint Genome Institute (JGI-PGF)"/>
            <person name="Walter F."/>
            <person name="Albersmeier A."/>
            <person name="Kalinowski J."/>
            <person name="Ruckert C."/>
        </authorList>
    </citation>
    <scope>NUCLEOTIDE SEQUENCE</scope>
    <source>
        <strain evidence="3">VKM Ac-1321</strain>
    </source>
</reference>
<dbReference type="InterPro" id="IPR050267">
    <property type="entry name" value="Anti-sigma-factor_SerPK"/>
</dbReference>
<dbReference type="PANTHER" id="PTHR35526:SF3">
    <property type="entry name" value="ANTI-SIGMA-F FACTOR RSBW"/>
    <property type="match status" value="1"/>
</dbReference>
<dbReference type="InterPro" id="IPR036890">
    <property type="entry name" value="HATPase_C_sf"/>
</dbReference>
<keyword evidence="1" id="KW-0808">Transferase</keyword>
<gene>
    <name evidence="3" type="ORF">GCM10017581_003720</name>
</gene>
<name>A0A9W6NJF5_9ACTN</name>
<keyword evidence="1" id="KW-0723">Serine/threonine-protein kinase</keyword>
<reference evidence="3" key="2">
    <citation type="submission" date="2023-01" db="EMBL/GenBank/DDBJ databases">
        <authorList>
            <person name="Sun Q."/>
            <person name="Evtushenko L."/>
        </authorList>
    </citation>
    <scope>NUCLEOTIDE SEQUENCE</scope>
    <source>
        <strain evidence="3">VKM Ac-1321</strain>
    </source>
</reference>
<keyword evidence="4" id="KW-1185">Reference proteome</keyword>
<dbReference type="InterPro" id="IPR003594">
    <property type="entry name" value="HATPase_dom"/>
</dbReference>
<proteinExistence type="predicted"/>
<feature type="domain" description="Histidine kinase/HSP90-like ATPase" evidence="2">
    <location>
        <begin position="10"/>
        <end position="119"/>
    </location>
</feature>
<dbReference type="Pfam" id="PF13581">
    <property type="entry name" value="HATPase_c_2"/>
    <property type="match status" value="1"/>
</dbReference>
<dbReference type="RefSeq" id="WP_261962455.1">
    <property type="nucleotide sequence ID" value="NZ_BAAAXA010000001.1"/>
</dbReference>
<accession>A0A9W6NJF5</accession>
<dbReference type="PANTHER" id="PTHR35526">
    <property type="entry name" value="ANTI-SIGMA-F FACTOR RSBW-RELATED"/>
    <property type="match status" value="1"/>
</dbReference>
<dbReference type="GO" id="GO:0004674">
    <property type="term" value="F:protein serine/threonine kinase activity"/>
    <property type="evidence" value="ECO:0007669"/>
    <property type="project" value="UniProtKB-KW"/>
</dbReference>